<protein>
    <submittedName>
        <fullName evidence="2">Uncharacterized protein</fullName>
    </submittedName>
</protein>
<reference evidence="3" key="1">
    <citation type="journal article" date="2020" name="Stud. Mycol.">
        <title>101 Dothideomycetes genomes: A test case for predicting lifestyles and emergence of pathogens.</title>
        <authorList>
            <person name="Haridas S."/>
            <person name="Albert R."/>
            <person name="Binder M."/>
            <person name="Bloem J."/>
            <person name="LaButti K."/>
            <person name="Salamov A."/>
            <person name="Andreopoulos B."/>
            <person name="Baker S."/>
            <person name="Barry K."/>
            <person name="Bills G."/>
            <person name="Bluhm B."/>
            <person name="Cannon C."/>
            <person name="Castanera R."/>
            <person name="Culley D."/>
            <person name="Daum C."/>
            <person name="Ezra D."/>
            <person name="Gonzalez J."/>
            <person name="Henrissat B."/>
            <person name="Kuo A."/>
            <person name="Liang C."/>
            <person name="Lipzen A."/>
            <person name="Lutzoni F."/>
            <person name="Magnuson J."/>
            <person name="Mondo S."/>
            <person name="Nolan M."/>
            <person name="Ohm R."/>
            <person name="Pangilinan J."/>
            <person name="Park H.-J."/>
            <person name="Ramirez L."/>
            <person name="Alfaro M."/>
            <person name="Sun H."/>
            <person name="Tritt A."/>
            <person name="Yoshinaga Y."/>
            <person name="Zwiers L.-H."/>
            <person name="Turgeon B."/>
            <person name="Goodwin S."/>
            <person name="Spatafora J."/>
            <person name="Crous P."/>
            <person name="Grigoriev I."/>
        </authorList>
    </citation>
    <scope>NUCLEOTIDE SEQUENCE [LARGE SCALE GENOMIC DNA]</scope>
    <source>
        <strain evidence="3">CBS 304.66</strain>
    </source>
</reference>
<gene>
    <name evidence="2" type="ORF">CC78DRAFT_26485</name>
</gene>
<sequence length="156" mass="17998">MQRLRLLRRMQWCIIQHCNRPMRMERLSRTNTKEDLDASFYTQELIVKKFLRVTNFFSSSKICGSFTRCTASFVMFGNVVVPIIVPCALMGRNEAVKVHPLIASSLIFNNVISLDILVFLLSPERSGNSIFIFPRHNTSFAQGQRCHMHPASNYKL</sequence>
<keyword evidence="1" id="KW-1133">Transmembrane helix</keyword>
<comment type="caution">
    <text evidence="2">The sequence shown here is derived from an EMBL/GenBank/DDBJ whole genome shotgun (WGS) entry which is preliminary data.</text>
</comment>
<dbReference type="Proteomes" id="UP000800093">
    <property type="component" value="Unassembled WGS sequence"/>
</dbReference>
<name>A0A9P4N6B3_9PLEO</name>
<evidence type="ECO:0000313" key="3">
    <source>
        <dbReference type="Proteomes" id="UP000800093"/>
    </source>
</evidence>
<keyword evidence="1" id="KW-0472">Membrane</keyword>
<dbReference type="AlphaFoldDB" id="A0A9P4N6B3"/>
<keyword evidence="3" id="KW-1185">Reference proteome</keyword>
<evidence type="ECO:0000313" key="2">
    <source>
        <dbReference type="EMBL" id="KAF2260411.1"/>
    </source>
</evidence>
<feature type="transmembrane region" description="Helical" evidence="1">
    <location>
        <begin position="69"/>
        <end position="89"/>
    </location>
</feature>
<evidence type="ECO:0000256" key="1">
    <source>
        <dbReference type="SAM" id="Phobius"/>
    </source>
</evidence>
<accession>A0A9P4N6B3</accession>
<organism evidence="2 3">
    <name type="scientific">Lojkania enalia</name>
    <dbReference type="NCBI Taxonomy" id="147567"/>
    <lineage>
        <taxon>Eukaryota</taxon>
        <taxon>Fungi</taxon>
        <taxon>Dikarya</taxon>
        <taxon>Ascomycota</taxon>
        <taxon>Pezizomycotina</taxon>
        <taxon>Dothideomycetes</taxon>
        <taxon>Pleosporomycetidae</taxon>
        <taxon>Pleosporales</taxon>
        <taxon>Pleosporales incertae sedis</taxon>
        <taxon>Lojkania</taxon>
    </lineage>
</organism>
<dbReference type="EMBL" id="ML986681">
    <property type="protein sequence ID" value="KAF2260411.1"/>
    <property type="molecule type" value="Genomic_DNA"/>
</dbReference>
<proteinExistence type="predicted"/>
<keyword evidence="1" id="KW-0812">Transmembrane</keyword>
<feature type="transmembrane region" description="Helical" evidence="1">
    <location>
        <begin position="101"/>
        <end position="121"/>
    </location>
</feature>